<feature type="transmembrane region" description="Helical" evidence="1">
    <location>
        <begin position="342"/>
        <end position="361"/>
    </location>
</feature>
<dbReference type="InterPro" id="IPR010656">
    <property type="entry name" value="DctM"/>
</dbReference>
<evidence type="ECO:0000313" key="3">
    <source>
        <dbReference type="EMBL" id="QTX32110.1"/>
    </source>
</evidence>
<accession>A0A9Q7EX22</accession>
<dbReference type="Pfam" id="PF06808">
    <property type="entry name" value="DctM"/>
    <property type="match status" value="1"/>
</dbReference>
<gene>
    <name evidence="3" type="ORF">KAR29_12490</name>
</gene>
<keyword evidence="1" id="KW-0812">Transmembrane</keyword>
<keyword evidence="1" id="KW-0472">Membrane</keyword>
<feature type="transmembrane region" description="Helical" evidence="1">
    <location>
        <begin position="102"/>
        <end position="131"/>
    </location>
</feature>
<keyword evidence="4" id="KW-1185">Reference proteome</keyword>
<feature type="transmembrane region" description="Helical" evidence="1">
    <location>
        <begin position="373"/>
        <end position="392"/>
    </location>
</feature>
<reference evidence="4" key="1">
    <citation type="submission" date="2021-04" db="EMBL/GenBank/DDBJ databases">
        <title>A novel Synergistetes isolate from a pyrite-forming mixed culture.</title>
        <authorList>
            <person name="Bunk B."/>
            <person name="Sproer C."/>
            <person name="Spring S."/>
            <person name="Pester M."/>
        </authorList>
    </citation>
    <scope>NUCLEOTIDE SEQUENCE [LARGE SCALE GENOMIC DNA]</scope>
    <source>
        <strain evidence="4">J.5.4.2-T.3.5.2</strain>
    </source>
</reference>
<protein>
    <submittedName>
        <fullName evidence="3">TRAP transporter large permease subunit</fullName>
    </submittedName>
</protein>
<organism evidence="3 4">
    <name type="scientific">Aminithiophilus ramosus</name>
    <dbReference type="NCBI Taxonomy" id="3029084"/>
    <lineage>
        <taxon>Bacteria</taxon>
        <taxon>Thermotogati</taxon>
        <taxon>Synergistota</taxon>
        <taxon>Synergistia</taxon>
        <taxon>Synergistales</taxon>
        <taxon>Aminithiophilaceae</taxon>
        <taxon>Aminithiophilus</taxon>
    </lineage>
</organism>
<feature type="transmembrane region" description="Helical" evidence="1">
    <location>
        <begin position="312"/>
        <end position="330"/>
    </location>
</feature>
<sequence>MLSVIIPVVVLFLVILVPVKAIRNVNIRLGLLLSALIAMAMGDMGPAESVRAAISGIDKLSWVIGLSLFGSIYAQTQVRMGAIDTVLNTLRASIGKTSKGLIASIIITLVIAGSLLGDAIASVTVIGILVIKALDDMNLSPEQTGCILLLGAVCGSIMPPITQGFFLSASLVNTPVDPVIKVGYVTVGVLVVASILWCWTFVRSNRLPEELIPSRPATRILADEWTRLIPLITLIVIIILRSGFKIEVLKILDPLLSPLGQIPVVRAVTAFGGSSRILQAIAVATLVAFCAPTVRGKILDVFRKGLVSVSKTVQIQICAGVMIGAFYEAGLIDKVLLFTKTLSAAMLKVGGGAMLMLVGMLTGSQSTAQNTIFAFLGPILTGNLDVSPRAAALGGAHLAMAGQSMPPACLTTFVIVGIVGGVLAKKADPIRIMFLAFPITILSALIGYAAWFGLF</sequence>
<dbReference type="EMBL" id="CP072943">
    <property type="protein sequence ID" value="QTX32110.1"/>
    <property type="molecule type" value="Genomic_DNA"/>
</dbReference>
<dbReference type="RefSeq" id="WP_274373322.1">
    <property type="nucleotide sequence ID" value="NZ_CP072943.1"/>
</dbReference>
<feature type="transmembrane region" description="Helical" evidence="1">
    <location>
        <begin position="31"/>
        <end position="50"/>
    </location>
</feature>
<evidence type="ECO:0000313" key="4">
    <source>
        <dbReference type="Proteomes" id="UP000671879"/>
    </source>
</evidence>
<evidence type="ECO:0000259" key="2">
    <source>
        <dbReference type="Pfam" id="PF06808"/>
    </source>
</evidence>
<dbReference type="AlphaFoldDB" id="A0A9Q7EX22"/>
<dbReference type="KEGG" id="aram:KAR29_12490"/>
<feature type="transmembrane region" description="Helical" evidence="1">
    <location>
        <begin position="404"/>
        <end position="423"/>
    </location>
</feature>
<evidence type="ECO:0000256" key="1">
    <source>
        <dbReference type="SAM" id="Phobius"/>
    </source>
</evidence>
<feature type="transmembrane region" description="Helical" evidence="1">
    <location>
        <begin position="182"/>
        <end position="204"/>
    </location>
</feature>
<dbReference type="Proteomes" id="UP000671879">
    <property type="component" value="Chromosome"/>
</dbReference>
<feature type="transmembrane region" description="Helical" evidence="1">
    <location>
        <begin position="62"/>
        <end position="82"/>
    </location>
</feature>
<keyword evidence="1" id="KW-1133">Transmembrane helix</keyword>
<feature type="transmembrane region" description="Helical" evidence="1">
    <location>
        <begin position="225"/>
        <end position="244"/>
    </location>
</feature>
<feature type="transmembrane region" description="Helical" evidence="1">
    <location>
        <begin position="143"/>
        <end position="162"/>
    </location>
</feature>
<feature type="transmembrane region" description="Helical" evidence="1">
    <location>
        <begin position="435"/>
        <end position="454"/>
    </location>
</feature>
<name>A0A9Q7EX22_9BACT</name>
<proteinExistence type="predicted"/>
<feature type="domain" description="TRAP C4-dicarboxylate transport system permease DctM subunit" evidence="2">
    <location>
        <begin position="23"/>
        <end position="449"/>
    </location>
</feature>